<dbReference type="EMBL" id="JAAMPI010000414">
    <property type="protein sequence ID" value="KAF4631747.1"/>
    <property type="molecule type" value="Genomic_DNA"/>
</dbReference>
<accession>A0A8H4RNY3</accession>
<comment type="caution">
    <text evidence="2">The sequence shown here is derived from an EMBL/GenBank/DDBJ whole genome shotgun (WGS) entry which is preliminary data.</text>
</comment>
<protein>
    <submittedName>
        <fullName evidence="2">Uncharacterized protein</fullName>
    </submittedName>
</protein>
<dbReference type="Proteomes" id="UP000566819">
    <property type="component" value="Unassembled WGS sequence"/>
</dbReference>
<feature type="compositionally biased region" description="Basic residues" evidence="1">
    <location>
        <begin position="439"/>
        <end position="452"/>
    </location>
</feature>
<evidence type="ECO:0000313" key="3">
    <source>
        <dbReference type="Proteomes" id="UP000566819"/>
    </source>
</evidence>
<keyword evidence="3" id="KW-1185">Reference proteome</keyword>
<feature type="region of interest" description="Disordered" evidence="1">
    <location>
        <begin position="426"/>
        <end position="465"/>
    </location>
</feature>
<gene>
    <name evidence="2" type="ORF">G7Y89_g6388</name>
</gene>
<name>A0A8H4RNY3_9HELO</name>
<evidence type="ECO:0000256" key="1">
    <source>
        <dbReference type="SAM" id="MobiDB-lite"/>
    </source>
</evidence>
<reference evidence="2 3" key="1">
    <citation type="submission" date="2020-03" db="EMBL/GenBank/DDBJ databases">
        <title>Draft Genome Sequence of Cudoniella acicularis.</title>
        <authorList>
            <person name="Buettner E."/>
            <person name="Kellner H."/>
        </authorList>
    </citation>
    <scope>NUCLEOTIDE SEQUENCE [LARGE SCALE GENOMIC DNA]</scope>
    <source>
        <strain evidence="2 3">DSM 108380</strain>
    </source>
</reference>
<sequence>MKVEGTDLWLKFDMEEFRHFWRRLIEKYFYSNEGLCKEIYRPCFHRLGHACVAGWGEGTCHNDDDSLMSSESFIEALTKAESLDRQLEEFENFLENNKHPSQQRLKEKVFELQWIQGGIQHQLEHGINAERLRLSRYGMPAAYNCKSNKICFEIDVGKFIENDYKIEEFIFNLYVIAAAAPEMVWHWFRYDLILPPMFTELWGDDGAQQQLAGIAIKAEISETRALHLARAGLAPPMLQNRFFWLHNEWAEDSAIPDSQLLANYRNASMEERRPMSYACTSQALKLFYHETVSGKNNELRENGWDYSKGVSLQWMFKEYYDFGVKKDSFIQDMFLPPGYRALAASKEEREAKATAWVVNAIQPLADWARTRKWEVSGEDLSDKLKVYQKFEDSSALLTNPYNQMKEKNFPEVFYTGSPSEQYRKAFKITQKKGPPERSAHRRSPFLSRKHPRDQRGYGPRTEMPH</sequence>
<proteinExistence type="predicted"/>
<evidence type="ECO:0000313" key="2">
    <source>
        <dbReference type="EMBL" id="KAF4631747.1"/>
    </source>
</evidence>
<dbReference type="AlphaFoldDB" id="A0A8H4RNY3"/>
<organism evidence="2 3">
    <name type="scientific">Cudoniella acicularis</name>
    <dbReference type="NCBI Taxonomy" id="354080"/>
    <lineage>
        <taxon>Eukaryota</taxon>
        <taxon>Fungi</taxon>
        <taxon>Dikarya</taxon>
        <taxon>Ascomycota</taxon>
        <taxon>Pezizomycotina</taxon>
        <taxon>Leotiomycetes</taxon>
        <taxon>Helotiales</taxon>
        <taxon>Tricladiaceae</taxon>
        <taxon>Cudoniella</taxon>
    </lineage>
</organism>